<dbReference type="RefSeq" id="WP_065543035.1">
    <property type="nucleotide sequence ID" value="NZ_CP015405.2"/>
</dbReference>
<evidence type="ECO:0000256" key="1">
    <source>
        <dbReference type="ARBA" id="ARBA00010688"/>
    </source>
</evidence>
<evidence type="ECO:0000256" key="3">
    <source>
        <dbReference type="ARBA" id="ARBA00022777"/>
    </source>
</evidence>
<accession>A0A1C7IB61</accession>
<dbReference type="KEGG" id="byl:A4V09_14615"/>
<dbReference type="Proteomes" id="UP000092574">
    <property type="component" value="Chromosome"/>
</dbReference>
<dbReference type="AlphaFoldDB" id="A0A1C7IB61"/>
<dbReference type="OrthoDB" id="9813569at2"/>
<dbReference type="PANTHER" id="PTHR43085">
    <property type="entry name" value="HEXOKINASE FAMILY MEMBER"/>
    <property type="match status" value="1"/>
</dbReference>
<keyword evidence="3 5" id="KW-0418">Kinase</keyword>
<dbReference type="Gene3D" id="3.40.1190.20">
    <property type="match status" value="1"/>
</dbReference>
<keyword evidence="2" id="KW-0808">Transferase</keyword>
<dbReference type="InterPro" id="IPR011611">
    <property type="entry name" value="PfkB_dom"/>
</dbReference>
<dbReference type="InterPro" id="IPR029056">
    <property type="entry name" value="Ribokinase-like"/>
</dbReference>
<keyword evidence="6" id="KW-1185">Reference proteome</keyword>
<evidence type="ECO:0000259" key="4">
    <source>
        <dbReference type="Pfam" id="PF00294"/>
    </source>
</evidence>
<comment type="similarity">
    <text evidence="1">Belongs to the carbohydrate kinase PfkB family.</text>
</comment>
<dbReference type="STRING" id="1796616.A4V09_14615"/>
<name>A0A1C7IB61_9FIRM</name>
<dbReference type="InterPro" id="IPR050306">
    <property type="entry name" value="PfkB_Carbo_kinase"/>
</dbReference>
<dbReference type="SUPFAM" id="SSF53613">
    <property type="entry name" value="Ribokinase-like"/>
    <property type="match status" value="1"/>
</dbReference>
<dbReference type="Pfam" id="PF00294">
    <property type="entry name" value="PfkB"/>
    <property type="match status" value="1"/>
</dbReference>
<gene>
    <name evidence="5" type="ORF">A4V09_14615</name>
</gene>
<dbReference type="EMBL" id="CP015405">
    <property type="protein sequence ID" value="ANU76881.1"/>
    <property type="molecule type" value="Genomic_DNA"/>
</dbReference>
<dbReference type="GO" id="GO:0016301">
    <property type="term" value="F:kinase activity"/>
    <property type="evidence" value="ECO:0007669"/>
    <property type="project" value="UniProtKB-KW"/>
</dbReference>
<evidence type="ECO:0000313" key="6">
    <source>
        <dbReference type="Proteomes" id="UP000092574"/>
    </source>
</evidence>
<evidence type="ECO:0000313" key="5">
    <source>
        <dbReference type="EMBL" id="ANU76881.1"/>
    </source>
</evidence>
<reference evidence="5" key="1">
    <citation type="submission" date="2017-04" db="EMBL/GenBank/DDBJ databases">
        <title>Complete Genome Sequences of Twelve Strains of a Stable Defined Moderately Diverse Mouse Microbiota 2 (sDMDMm2).</title>
        <authorList>
            <person name="Uchimura Y."/>
            <person name="Wyss M."/>
            <person name="Brugiroux S."/>
            <person name="Limenitakis J.P."/>
            <person name="Stecher B."/>
            <person name="McCoy K.D."/>
            <person name="Macpherson A.J."/>
        </authorList>
    </citation>
    <scope>NUCLEOTIDE SEQUENCE</scope>
    <source>
        <strain evidence="5">YL58</strain>
    </source>
</reference>
<dbReference type="PANTHER" id="PTHR43085:SF57">
    <property type="entry name" value="CARBOHYDRATE KINASE PFKB DOMAIN-CONTAINING PROTEIN"/>
    <property type="match status" value="1"/>
</dbReference>
<proteinExistence type="inferred from homology"/>
<feature type="domain" description="Carbohydrate kinase PfkB" evidence="4">
    <location>
        <begin position="34"/>
        <end position="352"/>
    </location>
</feature>
<evidence type="ECO:0000256" key="2">
    <source>
        <dbReference type="ARBA" id="ARBA00022679"/>
    </source>
</evidence>
<organism evidence="5 6">
    <name type="scientific">Blautia pseudococcoides</name>
    <dbReference type="NCBI Taxonomy" id="1796616"/>
    <lineage>
        <taxon>Bacteria</taxon>
        <taxon>Bacillati</taxon>
        <taxon>Bacillota</taxon>
        <taxon>Clostridia</taxon>
        <taxon>Lachnospirales</taxon>
        <taxon>Lachnospiraceae</taxon>
        <taxon>Blautia</taxon>
    </lineage>
</organism>
<protein>
    <submittedName>
        <fullName evidence="5">Sugar kinase</fullName>
    </submittedName>
</protein>
<sequence length="376" mass="41184">MGKKVIAAGHSCLDITPLFPQGQRVSKLGEILSPGRLIQMEGVDIHAGGAVSNTGLAMKMLGADVCLMTKTGNDKFGKILSDIYAAWGADSGIIVQEGQNTSYSVVLAVPGIDRIFLHDSGCNDTFCFEDLPNEKLCGADLFHFGYPPLMKKMYENTGSELVRMMKYMKSQGTATSLDLAFVDGDSAAGKADWKEILRSVLPYVDFFVPSIEELCFMLDRRRFEDWKRRAGDEDISFILDVQKDIRPLAEQCMEFGAKVLLLKCGAPGLYYRTAEGHGLGELEAKLGISAEEWSDREGFEASYQPEKVLSGTGAGDTTIAAFLTAMLRGYPFKMCVRLAAAEGASCVEAYDALSGIRQLEELDKKIKNGWKKREGV</sequence>